<evidence type="ECO:0000256" key="1">
    <source>
        <dbReference type="ARBA" id="ARBA00004141"/>
    </source>
</evidence>
<dbReference type="InterPro" id="IPR038662">
    <property type="entry name" value="ATP_synth_F0_csu_sf"/>
</dbReference>
<evidence type="ECO:0000256" key="2">
    <source>
        <dbReference type="ARBA" id="ARBA00022692"/>
    </source>
</evidence>
<keyword evidence="3" id="KW-0406">Ion transport</keyword>
<dbReference type="InterPro" id="IPR035921">
    <property type="entry name" value="F/V-ATP_Csub_sf"/>
</dbReference>
<evidence type="ECO:0000256" key="3">
    <source>
        <dbReference type="ARBA" id="ARBA00022781"/>
    </source>
</evidence>
<gene>
    <name evidence="8" type="primary">atpE_2</name>
    <name evidence="8" type="ORF">ERS852473_01758</name>
</gene>
<comment type="subcellular location">
    <subcellularLocation>
        <location evidence="1">Membrane</location>
        <topology evidence="1">Multi-pass membrane protein</topology>
    </subcellularLocation>
</comment>
<keyword evidence="3" id="KW-0813">Transport</keyword>
<evidence type="ECO:0000256" key="6">
    <source>
        <dbReference type="SAM" id="Phobius"/>
    </source>
</evidence>
<evidence type="ECO:0000313" key="8">
    <source>
        <dbReference type="EMBL" id="CUO04238.1"/>
    </source>
</evidence>
<evidence type="ECO:0000256" key="5">
    <source>
        <dbReference type="ARBA" id="ARBA00023136"/>
    </source>
</evidence>
<protein>
    <submittedName>
        <fullName evidence="8">Lipid-binding protein</fullName>
    </submittedName>
</protein>
<feature type="transmembrane region" description="Helical" evidence="6">
    <location>
        <begin position="52"/>
        <end position="76"/>
    </location>
</feature>
<dbReference type="InterPro" id="IPR002379">
    <property type="entry name" value="ATPase_proteolipid_c-like_dom"/>
</dbReference>
<dbReference type="Gene3D" id="1.20.20.10">
    <property type="entry name" value="F1F0 ATP synthase subunit C"/>
    <property type="match status" value="1"/>
</dbReference>
<evidence type="ECO:0000313" key="9">
    <source>
        <dbReference type="Proteomes" id="UP000095488"/>
    </source>
</evidence>
<organism evidence="8 9">
    <name type="scientific">Sarcina ventriculi</name>
    <name type="common">Clostridium ventriculi</name>
    <dbReference type="NCBI Taxonomy" id="1267"/>
    <lineage>
        <taxon>Bacteria</taxon>
        <taxon>Bacillati</taxon>
        <taxon>Bacillota</taxon>
        <taxon>Clostridia</taxon>
        <taxon>Eubacteriales</taxon>
        <taxon>Clostridiaceae</taxon>
        <taxon>Sarcina</taxon>
    </lineage>
</organism>
<evidence type="ECO:0000259" key="7">
    <source>
        <dbReference type="Pfam" id="PF00137"/>
    </source>
</evidence>
<dbReference type="SUPFAM" id="SSF81333">
    <property type="entry name" value="F1F0 ATP synthase subunit C"/>
    <property type="match status" value="1"/>
</dbReference>
<dbReference type="Pfam" id="PF00137">
    <property type="entry name" value="ATP-synt_C"/>
    <property type="match status" value="1"/>
</dbReference>
<sequence length="77" mass="7475">MISGMAILGAGIAVASAIGGGIGTGIAVEGAAEARAMAKRNPELGSKINATFIMATGLAGATSIYGLVIAIIILFVK</sequence>
<accession>A0ABM9UR90</accession>
<keyword evidence="2 6" id="KW-0812">Transmembrane</keyword>
<feature type="domain" description="V-ATPase proteolipid subunit C-like" evidence="7">
    <location>
        <begin position="8"/>
        <end position="73"/>
    </location>
</feature>
<keyword evidence="5 6" id="KW-0472">Membrane</keyword>
<name>A0ABM9UR90_SARVE</name>
<keyword evidence="3" id="KW-0375">Hydrogen ion transport</keyword>
<dbReference type="RefSeq" id="WP_055259555.1">
    <property type="nucleotide sequence ID" value="NZ_BCMV01000081.1"/>
</dbReference>
<dbReference type="EMBL" id="CYZR01000005">
    <property type="protein sequence ID" value="CUO04238.1"/>
    <property type="molecule type" value="Genomic_DNA"/>
</dbReference>
<proteinExistence type="predicted"/>
<keyword evidence="4 6" id="KW-1133">Transmembrane helix</keyword>
<keyword evidence="9" id="KW-1185">Reference proteome</keyword>
<comment type="caution">
    <text evidence="8">The sequence shown here is derived from an EMBL/GenBank/DDBJ whole genome shotgun (WGS) entry which is preliminary data.</text>
</comment>
<dbReference type="Proteomes" id="UP000095488">
    <property type="component" value="Unassembled WGS sequence"/>
</dbReference>
<reference evidence="8 9" key="1">
    <citation type="submission" date="2015-09" db="EMBL/GenBank/DDBJ databases">
        <authorList>
            <consortium name="Pathogen Informatics"/>
        </authorList>
    </citation>
    <scope>NUCLEOTIDE SEQUENCE [LARGE SCALE GENOMIC DNA]</scope>
    <source>
        <strain evidence="8 9">2789STDY5834858</strain>
    </source>
</reference>
<evidence type="ECO:0000256" key="4">
    <source>
        <dbReference type="ARBA" id="ARBA00022989"/>
    </source>
</evidence>